<protein>
    <submittedName>
        <fullName evidence="2">Polysaccharide pyruvyl transferase family protein</fullName>
    </submittedName>
</protein>
<feature type="domain" description="Polysaccharide pyruvyl transferase" evidence="1">
    <location>
        <begin position="41"/>
        <end position="315"/>
    </location>
</feature>
<dbReference type="GO" id="GO:0016740">
    <property type="term" value="F:transferase activity"/>
    <property type="evidence" value="ECO:0007669"/>
    <property type="project" value="UniProtKB-KW"/>
</dbReference>
<evidence type="ECO:0000313" key="3">
    <source>
        <dbReference type="Proteomes" id="UP001501645"/>
    </source>
</evidence>
<keyword evidence="2" id="KW-0808">Transferase</keyword>
<dbReference type="Proteomes" id="UP001501645">
    <property type="component" value="Unassembled WGS sequence"/>
</dbReference>
<accession>A0ABP9A9J2</accession>
<reference evidence="3" key="1">
    <citation type="journal article" date="2019" name="Int. J. Syst. Evol. Microbiol.">
        <title>The Global Catalogue of Microorganisms (GCM) 10K type strain sequencing project: providing services to taxonomists for standard genome sequencing and annotation.</title>
        <authorList>
            <consortium name="The Broad Institute Genomics Platform"/>
            <consortium name="The Broad Institute Genome Sequencing Center for Infectious Disease"/>
            <person name="Wu L."/>
            <person name="Ma J."/>
        </authorList>
    </citation>
    <scope>NUCLEOTIDE SEQUENCE [LARGE SCALE GENOMIC DNA]</scope>
    <source>
        <strain evidence="3">JCM 18537</strain>
    </source>
</reference>
<comment type="caution">
    <text evidence="2">The sequence shown here is derived from an EMBL/GenBank/DDBJ whole genome shotgun (WGS) entry which is preliminary data.</text>
</comment>
<organism evidence="2 3">
    <name type="scientific">Microbacterium gilvum</name>
    <dbReference type="NCBI Taxonomy" id="1336204"/>
    <lineage>
        <taxon>Bacteria</taxon>
        <taxon>Bacillati</taxon>
        <taxon>Actinomycetota</taxon>
        <taxon>Actinomycetes</taxon>
        <taxon>Micrococcales</taxon>
        <taxon>Microbacteriaceae</taxon>
        <taxon>Microbacterium</taxon>
    </lineage>
</organism>
<evidence type="ECO:0000259" key="1">
    <source>
        <dbReference type="Pfam" id="PF04230"/>
    </source>
</evidence>
<dbReference type="Pfam" id="PF04230">
    <property type="entry name" value="PS_pyruv_trans"/>
    <property type="match status" value="1"/>
</dbReference>
<keyword evidence="3" id="KW-1185">Reference proteome</keyword>
<name>A0ABP9A9J2_9MICO</name>
<sequence length="351" mass="38021">MLTGRDRSRLEALRARTRQTLLEAIGDVREVALLDMPNQRNVGDSLIWAGEIAYLRDIGIRVAYTSDIGGYRAEDVRAAMPHGVVLLHGGGNFGDLWPGHQAHRERILAELPDYRIVQLPQSILFSSDESAARADAALVAHPDALVLLRDDESIERARVQLPSAQVRFCADMALGWDAPADAGPRRDGDVLVIARSDHESASGLAAVGGGWLGDGPVRVTDWGAIGGWAGVRWRIARAVTALDRRLVQASRRWGTPRLRIAHGLAEHAVARINEENIRAAVALYAGSRLVVVDRLHAHVLACLLGIENIVLDNSYRKIGSVFDAYTGGFSTALYASSVDDARSLVEGLVST</sequence>
<dbReference type="EMBL" id="BAABKO010000003">
    <property type="protein sequence ID" value="GAA4776663.1"/>
    <property type="molecule type" value="Genomic_DNA"/>
</dbReference>
<evidence type="ECO:0000313" key="2">
    <source>
        <dbReference type="EMBL" id="GAA4776663.1"/>
    </source>
</evidence>
<proteinExistence type="predicted"/>
<gene>
    <name evidence="2" type="ORF">GCM10023351_21720</name>
</gene>
<dbReference type="InterPro" id="IPR007345">
    <property type="entry name" value="Polysacch_pyruvyl_Trfase"/>
</dbReference>
<dbReference type="RefSeq" id="WP_345439025.1">
    <property type="nucleotide sequence ID" value="NZ_BAABKO010000003.1"/>
</dbReference>